<sequence length="427" mass="48470">MTDAKMLLLGQDGIGQIVGHRLTRSENKEETAALLRWIKPALDLENLGDDSVYVVSDNATAVKTLVNDVFDKRVSVKQDPFHGIQRISEKLKSPRKKQVCKTLKDVMYTVDRKLRPPEEMAAIFRILFGCRIFVAWRGYCESNIRQIELKDIYVDENTYSKGGRHFNTISRLELSLNETQSSGPQAALLCRYTMPASSQLAFVLHILSEPLDEPQYRSASSIDFSFSQWQRLFEPALVDPDSIDAALTAPKQHFQNVKELLLKSARSVVANHLPKHAFLASLNLDVKDYEPSADFTSQGYELLRQIRAEQEDASCAWPKCPLVTTITYNLIVANNPNTALQLHRRSYRTLKSKISALSTKQFDSKRNLNVPVNLFALHQERPVTLGQLFEALRSSTLFKSKNKLFSQVYDFASRSQALQQPSFRAQN</sequence>
<name>A0A225WGH7_9STRA</name>
<proteinExistence type="predicted"/>
<dbReference type="OrthoDB" id="121194at2759"/>
<keyword evidence="2" id="KW-1185">Reference proteome</keyword>
<reference evidence="2" key="1">
    <citation type="submission" date="2017-03" db="EMBL/GenBank/DDBJ databases">
        <title>Phytopthora megakarya and P. palmivora, two closely related causual agents of cacao black pod achieved similar genome size and gene model numbers by different mechanisms.</title>
        <authorList>
            <person name="Ali S."/>
            <person name="Shao J."/>
            <person name="Larry D.J."/>
            <person name="Kronmiller B."/>
            <person name="Shen D."/>
            <person name="Strem M.D."/>
            <person name="Melnick R.L."/>
            <person name="Guiltinan M.J."/>
            <person name="Tyler B.M."/>
            <person name="Meinhardt L.W."/>
            <person name="Bailey B.A."/>
        </authorList>
    </citation>
    <scope>NUCLEOTIDE SEQUENCE [LARGE SCALE GENOMIC DNA]</scope>
    <source>
        <strain evidence="2">zdho120</strain>
    </source>
</reference>
<dbReference type="AlphaFoldDB" id="A0A225WGH7"/>
<dbReference type="EMBL" id="NBNE01000861">
    <property type="protein sequence ID" value="OWZ16831.1"/>
    <property type="molecule type" value="Genomic_DNA"/>
</dbReference>
<dbReference type="Proteomes" id="UP000198211">
    <property type="component" value="Unassembled WGS sequence"/>
</dbReference>
<protein>
    <submittedName>
        <fullName evidence="1">Uncharacterized protein</fullName>
    </submittedName>
</protein>
<organism evidence="1 2">
    <name type="scientific">Phytophthora megakarya</name>
    <dbReference type="NCBI Taxonomy" id="4795"/>
    <lineage>
        <taxon>Eukaryota</taxon>
        <taxon>Sar</taxon>
        <taxon>Stramenopiles</taxon>
        <taxon>Oomycota</taxon>
        <taxon>Peronosporomycetes</taxon>
        <taxon>Peronosporales</taxon>
        <taxon>Peronosporaceae</taxon>
        <taxon>Phytophthora</taxon>
    </lineage>
</organism>
<evidence type="ECO:0000313" key="1">
    <source>
        <dbReference type="EMBL" id="OWZ16831.1"/>
    </source>
</evidence>
<accession>A0A225WGH7</accession>
<comment type="caution">
    <text evidence="1">The sequence shown here is derived from an EMBL/GenBank/DDBJ whole genome shotgun (WGS) entry which is preliminary data.</text>
</comment>
<gene>
    <name evidence="1" type="ORF">PHMEG_0009314</name>
</gene>
<evidence type="ECO:0000313" key="2">
    <source>
        <dbReference type="Proteomes" id="UP000198211"/>
    </source>
</evidence>